<comment type="caution">
    <text evidence="1">The sequence shown here is derived from an EMBL/GenBank/DDBJ whole genome shotgun (WGS) entry which is preliminary data.</text>
</comment>
<gene>
    <name evidence="1" type="ORF">NYR54_10485</name>
</gene>
<organism evidence="1 2">
    <name type="scientific">Chelativorans petroleitrophicus</name>
    <dbReference type="NCBI Taxonomy" id="2975484"/>
    <lineage>
        <taxon>Bacteria</taxon>
        <taxon>Pseudomonadati</taxon>
        <taxon>Pseudomonadota</taxon>
        <taxon>Alphaproteobacteria</taxon>
        <taxon>Hyphomicrobiales</taxon>
        <taxon>Phyllobacteriaceae</taxon>
        <taxon>Chelativorans</taxon>
    </lineage>
</organism>
<evidence type="ECO:0000313" key="2">
    <source>
        <dbReference type="Proteomes" id="UP001149009"/>
    </source>
</evidence>
<accession>A0A9X2X926</accession>
<sequence length="44" mass="5115">MKRLRIFRRVRDTGAPSMRDRERLERTMPGETGALTALRLGMLV</sequence>
<protein>
    <submittedName>
        <fullName evidence="1">Uncharacterized protein</fullName>
    </submittedName>
</protein>
<dbReference type="Proteomes" id="UP001149009">
    <property type="component" value="Unassembled WGS sequence"/>
</dbReference>
<dbReference type="EMBL" id="JAODNV010000010">
    <property type="protein sequence ID" value="MCT8990714.1"/>
    <property type="molecule type" value="Genomic_DNA"/>
</dbReference>
<reference evidence="1" key="1">
    <citation type="submission" date="2022-08" db="EMBL/GenBank/DDBJ databases">
        <title>Chelativorans sichuanense sp. nov., a paraffin oil-degrading bacterium isolated from a mixture of oil-based drill cuttings and paddy soil.</title>
        <authorList>
            <person name="Yu J."/>
            <person name="Liu H."/>
            <person name="Chen Q."/>
        </authorList>
    </citation>
    <scope>NUCLEOTIDE SEQUENCE</scope>
    <source>
        <strain evidence="1">SCAU 2101</strain>
    </source>
</reference>
<keyword evidence="2" id="KW-1185">Reference proteome</keyword>
<proteinExistence type="predicted"/>
<name>A0A9X2X926_9HYPH</name>
<dbReference type="RefSeq" id="WP_261515590.1">
    <property type="nucleotide sequence ID" value="NZ_JAODNV010000010.1"/>
</dbReference>
<dbReference type="AlphaFoldDB" id="A0A9X2X926"/>
<evidence type="ECO:0000313" key="1">
    <source>
        <dbReference type="EMBL" id="MCT8990714.1"/>
    </source>
</evidence>